<dbReference type="EMBL" id="BONY01000044">
    <property type="protein sequence ID" value="GIH08031.1"/>
    <property type="molecule type" value="Genomic_DNA"/>
</dbReference>
<reference evidence="2" key="1">
    <citation type="submission" date="2021-01" db="EMBL/GenBank/DDBJ databases">
        <title>Whole genome shotgun sequence of Rhizocola hellebori NBRC 109834.</title>
        <authorList>
            <person name="Komaki H."/>
            <person name="Tamura T."/>
        </authorList>
    </citation>
    <scope>NUCLEOTIDE SEQUENCE</scope>
    <source>
        <strain evidence="2">NBRC 109834</strain>
    </source>
</reference>
<evidence type="ECO:0000256" key="1">
    <source>
        <dbReference type="SAM" id="MobiDB-lite"/>
    </source>
</evidence>
<keyword evidence="3" id="KW-1185">Reference proteome</keyword>
<gene>
    <name evidence="2" type="ORF">Rhe02_60980</name>
</gene>
<evidence type="ECO:0000313" key="3">
    <source>
        <dbReference type="Proteomes" id="UP000612899"/>
    </source>
</evidence>
<feature type="region of interest" description="Disordered" evidence="1">
    <location>
        <begin position="53"/>
        <end position="96"/>
    </location>
</feature>
<protein>
    <submittedName>
        <fullName evidence="2">Uncharacterized protein</fullName>
    </submittedName>
</protein>
<sequence length="173" mass="18201">MDASAPRRHRLPQARTWERFHRALTRFNRAETGFVYAAPTALSRPFVPFLFSTPPRRGPSPQAPARHKAPCMVPPAAPPPPPPTHPLTHPRPLQPTAPSPPIPPAACCCLLLPAAAACRCCLLLPAAAACRCCLLLLPAAAAASAAPAAASAQPLLSASARCFRGTYISALGW</sequence>
<comment type="caution">
    <text evidence="2">The sequence shown here is derived from an EMBL/GenBank/DDBJ whole genome shotgun (WGS) entry which is preliminary data.</text>
</comment>
<evidence type="ECO:0000313" key="2">
    <source>
        <dbReference type="EMBL" id="GIH08031.1"/>
    </source>
</evidence>
<dbReference type="Proteomes" id="UP000612899">
    <property type="component" value="Unassembled WGS sequence"/>
</dbReference>
<proteinExistence type="predicted"/>
<name>A0A8J3QEW6_9ACTN</name>
<accession>A0A8J3QEW6</accession>
<organism evidence="2 3">
    <name type="scientific">Rhizocola hellebori</name>
    <dbReference type="NCBI Taxonomy" id="1392758"/>
    <lineage>
        <taxon>Bacteria</taxon>
        <taxon>Bacillati</taxon>
        <taxon>Actinomycetota</taxon>
        <taxon>Actinomycetes</taxon>
        <taxon>Micromonosporales</taxon>
        <taxon>Micromonosporaceae</taxon>
        <taxon>Rhizocola</taxon>
    </lineage>
</organism>
<dbReference type="AlphaFoldDB" id="A0A8J3QEW6"/>
<feature type="compositionally biased region" description="Pro residues" evidence="1">
    <location>
        <begin position="72"/>
        <end position="85"/>
    </location>
</feature>